<evidence type="ECO:0000313" key="7">
    <source>
        <dbReference type="Proteomes" id="UP001338125"/>
    </source>
</evidence>
<evidence type="ECO:0000313" key="6">
    <source>
        <dbReference type="EMBL" id="KAK5988362.1"/>
    </source>
</evidence>
<protein>
    <submittedName>
        <fullName evidence="6">FAD-linked oxidoreductase aurO</fullName>
    </submittedName>
</protein>
<comment type="similarity">
    <text evidence="1">Belongs to the oxygen-dependent FAD-linked oxidoreductase family.</text>
</comment>
<evidence type="ECO:0000256" key="4">
    <source>
        <dbReference type="ARBA" id="ARBA00023002"/>
    </source>
</evidence>
<keyword evidence="2" id="KW-0285">Flavoprotein</keyword>
<keyword evidence="7" id="KW-1185">Reference proteome</keyword>
<dbReference type="PROSITE" id="PS51387">
    <property type="entry name" value="FAD_PCMH"/>
    <property type="match status" value="1"/>
</dbReference>
<gene>
    <name evidence="6" type="ORF">PT974_12514</name>
</gene>
<reference evidence="6 7" key="1">
    <citation type="submission" date="2024-01" db="EMBL/GenBank/DDBJ databases">
        <title>Complete genome of Cladobotryum mycophilum ATHUM6906.</title>
        <authorList>
            <person name="Christinaki A.C."/>
            <person name="Myridakis A.I."/>
            <person name="Kouvelis V.N."/>
        </authorList>
    </citation>
    <scope>NUCLEOTIDE SEQUENCE [LARGE SCALE GENOMIC DNA]</scope>
    <source>
        <strain evidence="6 7">ATHUM6906</strain>
    </source>
</reference>
<dbReference type="Gene3D" id="3.40.462.20">
    <property type="match status" value="1"/>
</dbReference>
<proteinExistence type="inferred from homology"/>
<dbReference type="InterPro" id="IPR016167">
    <property type="entry name" value="FAD-bd_PCMH_sub1"/>
</dbReference>
<dbReference type="InterPro" id="IPR016166">
    <property type="entry name" value="FAD-bd_PCMH"/>
</dbReference>
<dbReference type="Gene3D" id="3.30.465.10">
    <property type="match status" value="1"/>
</dbReference>
<dbReference type="Proteomes" id="UP001338125">
    <property type="component" value="Unassembled WGS sequence"/>
</dbReference>
<sequence>MASFIADNTFRHEQVSFDPAKDAVADGNKVIEALLSSVPDLKLYTRSSPSFESLRAVYNTLITAQPLVICRPQTVAQVQSIVKAVKGLGVPLAVRCGGHDVWGRGCIADSVTIDMRELDAQVLADDKQTVTIGGGITSGNFVGFLGTHGLGTAQGTVNTVGWVGWVLWGGYGPLNDIFGMGVDNVLGAKVITADGELVDADEELLWGIRGAGGNLGVVVELKVKVHRLDRILGGYIGYDWQEAEKVLLGLQDLIEKGVPDAFCVQFGFMKNEWGTCATLVFIWADSANLEEGKKWHNIVKGLGTVVIDTTSETTYKEFQAVISEPLIEPDRVYTRSTSIPRFTSATISQLLKRVEAIPGERSYTLIAHLAHGKGTKPNPAACFGTRKPHILFHINACDEEERMPEGKAWVDGVVSALESTGESTKSTYASFMGEDEDTSHLYADGWDRLKALKKRVDGQNVFKYSQPKL</sequence>
<dbReference type="Pfam" id="PF01565">
    <property type="entry name" value="FAD_binding_4"/>
    <property type="match status" value="1"/>
</dbReference>
<comment type="caution">
    <text evidence="6">The sequence shown here is derived from an EMBL/GenBank/DDBJ whole genome shotgun (WGS) entry which is preliminary data.</text>
</comment>
<evidence type="ECO:0000256" key="2">
    <source>
        <dbReference type="ARBA" id="ARBA00022630"/>
    </source>
</evidence>
<dbReference type="InterPro" id="IPR036318">
    <property type="entry name" value="FAD-bd_PCMH-like_sf"/>
</dbReference>
<evidence type="ECO:0000259" key="5">
    <source>
        <dbReference type="PROSITE" id="PS51387"/>
    </source>
</evidence>
<name>A0ABR0S858_9HYPO</name>
<dbReference type="PANTHER" id="PTHR42973">
    <property type="entry name" value="BINDING OXIDOREDUCTASE, PUTATIVE (AFU_ORTHOLOGUE AFUA_1G17690)-RELATED"/>
    <property type="match status" value="1"/>
</dbReference>
<dbReference type="PANTHER" id="PTHR42973:SF7">
    <property type="entry name" value="FAD-BINDING PCMH-TYPE DOMAIN-CONTAINING PROTEIN"/>
    <property type="match status" value="1"/>
</dbReference>
<evidence type="ECO:0000256" key="1">
    <source>
        <dbReference type="ARBA" id="ARBA00005466"/>
    </source>
</evidence>
<dbReference type="Gene3D" id="3.30.43.10">
    <property type="entry name" value="Uridine Diphospho-n-acetylenolpyruvylglucosamine Reductase, domain 2"/>
    <property type="match status" value="1"/>
</dbReference>
<feature type="domain" description="FAD-binding PCMH-type" evidence="5">
    <location>
        <begin position="62"/>
        <end position="228"/>
    </location>
</feature>
<dbReference type="InterPro" id="IPR006094">
    <property type="entry name" value="Oxid_FAD_bind_N"/>
</dbReference>
<evidence type="ECO:0000256" key="3">
    <source>
        <dbReference type="ARBA" id="ARBA00022827"/>
    </source>
</evidence>
<keyword evidence="3" id="KW-0274">FAD</keyword>
<dbReference type="EMBL" id="JAVFKD010000016">
    <property type="protein sequence ID" value="KAK5988362.1"/>
    <property type="molecule type" value="Genomic_DNA"/>
</dbReference>
<dbReference type="InterPro" id="IPR050416">
    <property type="entry name" value="FAD-linked_Oxidoreductase"/>
</dbReference>
<dbReference type="SUPFAM" id="SSF56176">
    <property type="entry name" value="FAD-binding/transporter-associated domain-like"/>
    <property type="match status" value="1"/>
</dbReference>
<dbReference type="InterPro" id="IPR016169">
    <property type="entry name" value="FAD-bd_PCMH_sub2"/>
</dbReference>
<keyword evidence="4" id="KW-0560">Oxidoreductase</keyword>
<accession>A0ABR0S858</accession>
<organism evidence="6 7">
    <name type="scientific">Cladobotryum mycophilum</name>
    <dbReference type="NCBI Taxonomy" id="491253"/>
    <lineage>
        <taxon>Eukaryota</taxon>
        <taxon>Fungi</taxon>
        <taxon>Dikarya</taxon>
        <taxon>Ascomycota</taxon>
        <taxon>Pezizomycotina</taxon>
        <taxon>Sordariomycetes</taxon>
        <taxon>Hypocreomycetidae</taxon>
        <taxon>Hypocreales</taxon>
        <taxon>Hypocreaceae</taxon>
        <taxon>Cladobotryum</taxon>
    </lineage>
</organism>